<reference evidence="2" key="1">
    <citation type="submission" date="2016-11" db="UniProtKB">
        <authorList>
            <consortium name="WormBaseParasite"/>
        </authorList>
    </citation>
    <scope>IDENTIFICATION</scope>
</reference>
<evidence type="ECO:0000313" key="2">
    <source>
        <dbReference type="WBParaSite" id="Hba_10272"/>
    </source>
</evidence>
<accession>A0A1I7WYK8</accession>
<dbReference type="Proteomes" id="UP000095283">
    <property type="component" value="Unplaced"/>
</dbReference>
<dbReference type="AlphaFoldDB" id="A0A1I7WYK8"/>
<proteinExistence type="predicted"/>
<organism evidence="1 2">
    <name type="scientific">Heterorhabditis bacteriophora</name>
    <name type="common">Entomopathogenic nematode worm</name>
    <dbReference type="NCBI Taxonomy" id="37862"/>
    <lineage>
        <taxon>Eukaryota</taxon>
        <taxon>Metazoa</taxon>
        <taxon>Ecdysozoa</taxon>
        <taxon>Nematoda</taxon>
        <taxon>Chromadorea</taxon>
        <taxon>Rhabditida</taxon>
        <taxon>Rhabditina</taxon>
        <taxon>Rhabditomorpha</taxon>
        <taxon>Strongyloidea</taxon>
        <taxon>Heterorhabditidae</taxon>
        <taxon>Heterorhabditis</taxon>
    </lineage>
</organism>
<keyword evidence="1" id="KW-1185">Reference proteome</keyword>
<sequence length="44" mass="5209">MIKFKLSKDDKCVFSYFKQVLKSKTNYDVGRNSKQTMQMRGNSK</sequence>
<protein>
    <submittedName>
        <fullName evidence="2">Toxin-antitoxin system, toxin component, RelE domain protein</fullName>
    </submittedName>
</protein>
<evidence type="ECO:0000313" key="1">
    <source>
        <dbReference type="Proteomes" id="UP000095283"/>
    </source>
</evidence>
<dbReference type="WBParaSite" id="Hba_10272">
    <property type="protein sequence ID" value="Hba_10272"/>
    <property type="gene ID" value="Hba_10272"/>
</dbReference>
<name>A0A1I7WYK8_HETBA</name>